<dbReference type="InterPro" id="IPR026444">
    <property type="entry name" value="Secre_tail"/>
</dbReference>
<dbReference type="RefSeq" id="WP_115868372.1">
    <property type="nucleotide sequence ID" value="NZ_QREG01000010.1"/>
</dbReference>
<dbReference type="InterPro" id="IPR028994">
    <property type="entry name" value="Integrin_alpha_N"/>
</dbReference>
<dbReference type="InterPro" id="IPR011519">
    <property type="entry name" value="UnbV_ASPIC"/>
</dbReference>
<dbReference type="EMBL" id="QREG01000010">
    <property type="protein sequence ID" value="RED98417.1"/>
    <property type="molecule type" value="Genomic_DNA"/>
</dbReference>
<dbReference type="Gene3D" id="2.130.10.130">
    <property type="entry name" value="Integrin alpha, N-terminal"/>
    <property type="match status" value="1"/>
</dbReference>
<dbReference type="InterPro" id="IPR045829">
    <property type="entry name" value="PKD_6"/>
</dbReference>
<evidence type="ECO:0000259" key="3">
    <source>
        <dbReference type="Pfam" id="PF19408"/>
    </source>
</evidence>
<accession>A0A3D9L5C0</accession>
<dbReference type="NCBIfam" id="TIGR04183">
    <property type="entry name" value="Por_Secre_tail"/>
    <property type="match status" value="1"/>
</dbReference>
<evidence type="ECO:0000259" key="4">
    <source>
        <dbReference type="Pfam" id="PF21167"/>
    </source>
</evidence>
<keyword evidence="6" id="KW-1185">Reference proteome</keyword>
<keyword evidence="1" id="KW-0732">Signal</keyword>
<dbReference type="PANTHER" id="PTHR34599">
    <property type="entry name" value="PEROXIDASE-RELATED"/>
    <property type="match status" value="1"/>
</dbReference>
<feature type="domain" description="DUF6851" evidence="4">
    <location>
        <begin position="668"/>
        <end position="817"/>
    </location>
</feature>
<dbReference type="Pfam" id="PF19408">
    <property type="entry name" value="PKD_6"/>
    <property type="match status" value="1"/>
</dbReference>
<evidence type="ECO:0000259" key="2">
    <source>
        <dbReference type="Pfam" id="PF07593"/>
    </source>
</evidence>
<name>A0A3D9L5C0_MARFU</name>
<evidence type="ECO:0000313" key="6">
    <source>
        <dbReference type="Proteomes" id="UP000256779"/>
    </source>
</evidence>
<gene>
    <name evidence="5" type="ORF">C7460_11089</name>
</gene>
<organism evidence="5 6">
    <name type="scientific">Marinoscillum furvescens DSM 4134</name>
    <dbReference type="NCBI Taxonomy" id="1122208"/>
    <lineage>
        <taxon>Bacteria</taxon>
        <taxon>Pseudomonadati</taxon>
        <taxon>Bacteroidota</taxon>
        <taxon>Cytophagia</taxon>
        <taxon>Cytophagales</taxon>
        <taxon>Reichenbachiellaceae</taxon>
        <taxon>Marinoscillum</taxon>
    </lineage>
</organism>
<dbReference type="InterPro" id="IPR049283">
    <property type="entry name" value="DUF6851"/>
</dbReference>
<dbReference type="Pfam" id="PF21167">
    <property type="entry name" value="DUF6851"/>
    <property type="match status" value="1"/>
</dbReference>
<protein>
    <submittedName>
        <fullName evidence="5">Putative secreted protein (Por secretion system target)</fullName>
    </submittedName>
</protein>
<dbReference type="GO" id="GO:0004601">
    <property type="term" value="F:peroxidase activity"/>
    <property type="evidence" value="ECO:0007669"/>
    <property type="project" value="InterPro"/>
</dbReference>
<dbReference type="CDD" id="cd03398">
    <property type="entry name" value="PAP2_haloperoxidase"/>
    <property type="match status" value="1"/>
</dbReference>
<dbReference type="InterPro" id="IPR013517">
    <property type="entry name" value="FG-GAP"/>
</dbReference>
<reference evidence="5 6" key="1">
    <citation type="submission" date="2018-07" db="EMBL/GenBank/DDBJ databases">
        <title>Genomic Encyclopedia of Type Strains, Phase IV (KMG-IV): sequencing the most valuable type-strain genomes for metagenomic binning, comparative biology and taxonomic classification.</title>
        <authorList>
            <person name="Goeker M."/>
        </authorList>
    </citation>
    <scope>NUCLEOTIDE SEQUENCE [LARGE SCALE GENOMIC DNA]</scope>
    <source>
        <strain evidence="5 6">DSM 4134</strain>
    </source>
</reference>
<dbReference type="OrthoDB" id="9816120at2"/>
<dbReference type="SUPFAM" id="SSF48317">
    <property type="entry name" value="Acid phosphatase/Vanadium-dependent haloperoxidase"/>
    <property type="match status" value="1"/>
</dbReference>
<feature type="domain" description="PKD-like" evidence="3">
    <location>
        <begin position="562"/>
        <end position="620"/>
    </location>
</feature>
<dbReference type="SUPFAM" id="SSF69318">
    <property type="entry name" value="Integrin alpha N-terminal domain"/>
    <property type="match status" value="1"/>
</dbReference>
<dbReference type="Pfam" id="PF07593">
    <property type="entry name" value="UnbV_ASPIC"/>
    <property type="match status" value="1"/>
</dbReference>
<dbReference type="InterPro" id="IPR016119">
    <property type="entry name" value="Br/Cl_peroxidase_C"/>
</dbReference>
<dbReference type="InterPro" id="IPR036938">
    <property type="entry name" value="PAP2/HPO_sf"/>
</dbReference>
<evidence type="ECO:0000313" key="5">
    <source>
        <dbReference type="EMBL" id="RED98417.1"/>
    </source>
</evidence>
<dbReference type="InterPro" id="IPR052559">
    <property type="entry name" value="V-haloperoxidase"/>
</dbReference>
<dbReference type="Gene3D" id="1.10.606.10">
    <property type="entry name" value="Vanadium-containing Chloroperoxidase, domain 2"/>
    <property type="match status" value="1"/>
</dbReference>
<comment type="caution">
    <text evidence="5">The sequence shown here is derived from an EMBL/GenBank/DDBJ whole genome shotgun (WGS) entry which is preliminary data.</text>
</comment>
<dbReference type="Pfam" id="PF13517">
    <property type="entry name" value="FG-GAP_3"/>
    <property type="match status" value="2"/>
</dbReference>
<evidence type="ECO:0000256" key="1">
    <source>
        <dbReference type="ARBA" id="ARBA00022729"/>
    </source>
</evidence>
<sequence>MKHLLALTFILHGITLFSQGFRPIERQAGLDQVKDINGIALADIDGDFDLDLFAVVRQDMEQSAQGMESRLYLNNNDGTFTDITEASGIYSAFDYGELPFGQYPGMKGGASWGDFNNDGLPDLLLTSVYHVQLYQNMGNLQFFDITAQSNLPETNNCWNVGATWFDYNNDGFLDLYISKWGGCASNMLYRNNQDGTFTEVTRAEGLHESQYYPANEQSNFDPSWMSYPLDANEDGLMDLMVANDFGLVNRLYINTGEAGFVDRAAEYQVAGDNDDMGIAYGDPNNDGQFDMYISDIISSAFYLNNGDGTYTDAAEALDIWETGWAWGTEFFDFDHDADEDLFVVNGFVSAAENYLYENHLDSDTLRFSNATTTWGLEREGNANGLAVFDYDNDGDQDVLISNSDDIMHFYENTLLQDSTPANKGWLQLWLEGSQSNRSAIGTRLELTTDQGVQHRYFTGADFMAQNLKPVHFGLGTATQITQLKITWPLGGVQELSGLEINQSYLLREGAAPELLDVGASKVLGCPDPKSCNYDPNATGYNNTCSYLPSHPISGNPQPANLATESYSYPEASLTDYHWTVTGGTIIEGQSTSRIRVKWGLGASGLVQLTAADQNCHSEGSHLAISLHASTSDTSHSIARLWNEVLLEAIRSDYARPTVHARNLFHASVAMYDAWALYHPEKAQPYLLGNVVGNYQSTFPSQRPAASEENLRQTMSYAVYRLLKHRFAHSPGRHETYRLMDQLMQNLGYDPNYTATNPDDGPAALGNFIAQELIQYGQTDGARESTGYDNAFYEPANAPLVPHNPGNASMSAPNRWQPLQLRTFIDQAGNPVAGNTPEFLSPEWGTVQGFALADHQAAVHTRNDGEYRVHFDPGAPPLLDTMQETVSSELFQWNFALVALWSSHLDPTDGVLWDISPRSMGNIALEDLPTAFDQYNQFYQYTAGGDVSKGYAKNPHTNLPYEEQLVPRGDYTRVLAEFWADGPDSETPPGHWFTLLNYVSDHPALVKKLQGKGPELGNLEWDVKSYFLLGGAMHDAAITAWSIKGWYDYVRPISAIRYMAARGQSTDPSLPSYDAGGIPLVPGFIELVGTDDPLAGEDRSHVGKIKLKSWKGHSAIKDTRYDQAGVGWILAENWWPYQRPSFVTPPFAGYVSGHSTFSRAAAEMLTLITGDAYFPGGMGEFVARKNEFLVFEEGPSQNVVLQWATYRDASDQCSLSRIWGGIHPPVDDIPGRLIGEKIGVQAFEHGTSYFVPTVLGATSGGQVSLYPNPASSGETLTLTNCTAAAISDLTLVDMQGKCYRLQQVQPTGAGAWSVALPRLSPGLYLLKTRHHTVKVLIQ</sequence>
<feature type="domain" description="ASPIC/UnbV" evidence="2">
    <location>
        <begin position="439"/>
        <end position="504"/>
    </location>
</feature>
<proteinExistence type="predicted"/>
<dbReference type="PANTHER" id="PTHR34599:SF2">
    <property type="entry name" value="TRAF-TYPE DOMAIN-CONTAINING PROTEIN"/>
    <property type="match status" value="1"/>
</dbReference>
<dbReference type="Proteomes" id="UP000256779">
    <property type="component" value="Unassembled WGS sequence"/>
</dbReference>